<dbReference type="Pfam" id="PF05193">
    <property type="entry name" value="Peptidase_M16_C"/>
    <property type="match status" value="1"/>
</dbReference>
<dbReference type="GO" id="GO:0006508">
    <property type="term" value="P:proteolysis"/>
    <property type="evidence" value="ECO:0007669"/>
    <property type="project" value="UniProtKB-KW"/>
</dbReference>
<keyword evidence="4" id="KW-0862">Zinc</keyword>
<dbReference type="EMBL" id="CP041186">
    <property type="protein sequence ID" value="QDG54559.1"/>
    <property type="molecule type" value="Genomic_DNA"/>
</dbReference>
<accession>A0A4Y6Q259</accession>
<evidence type="ECO:0000256" key="1">
    <source>
        <dbReference type="ARBA" id="ARBA00007261"/>
    </source>
</evidence>
<dbReference type="InterPro" id="IPR011765">
    <property type="entry name" value="Pept_M16_N"/>
</dbReference>
<keyword evidence="7" id="KW-0472">Membrane</keyword>
<evidence type="ECO:0000256" key="4">
    <source>
        <dbReference type="ARBA" id="ARBA00022833"/>
    </source>
</evidence>
<dbReference type="InterPro" id="IPR007863">
    <property type="entry name" value="Peptidase_M16_C"/>
</dbReference>
<dbReference type="Gene3D" id="3.30.830.10">
    <property type="entry name" value="Metalloenzyme, LuxS/M16 peptidase-like"/>
    <property type="match status" value="2"/>
</dbReference>
<keyword evidence="7" id="KW-0812">Transmembrane</keyword>
<keyword evidence="3" id="KW-0378">Hydrolase</keyword>
<feature type="domain" description="Peptidase M16 N-terminal" evidence="8">
    <location>
        <begin position="97"/>
        <end position="217"/>
    </location>
</feature>
<dbReference type="PANTHER" id="PTHR43690:SF17">
    <property type="entry name" value="PROTEIN YHJJ"/>
    <property type="match status" value="1"/>
</dbReference>
<evidence type="ECO:0000259" key="9">
    <source>
        <dbReference type="Pfam" id="PF05193"/>
    </source>
</evidence>
<evidence type="ECO:0000256" key="2">
    <source>
        <dbReference type="ARBA" id="ARBA00022670"/>
    </source>
</evidence>
<evidence type="ECO:0000256" key="5">
    <source>
        <dbReference type="ARBA" id="ARBA00023049"/>
    </source>
</evidence>
<keyword evidence="7" id="KW-1133">Transmembrane helix</keyword>
<dbReference type="SUPFAM" id="SSF63411">
    <property type="entry name" value="LuxS/MPP-like metallohydrolase"/>
    <property type="match status" value="2"/>
</dbReference>
<evidence type="ECO:0000256" key="7">
    <source>
        <dbReference type="SAM" id="Phobius"/>
    </source>
</evidence>
<keyword evidence="11" id="KW-1185">Reference proteome</keyword>
<feature type="domain" description="Peptidase M16 C-terminal" evidence="9">
    <location>
        <begin position="249"/>
        <end position="427"/>
    </location>
</feature>
<feature type="region of interest" description="Disordered" evidence="6">
    <location>
        <begin position="517"/>
        <end position="541"/>
    </location>
</feature>
<evidence type="ECO:0000313" key="11">
    <source>
        <dbReference type="Proteomes" id="UP000315995"/>
    </source>
</evidence>
<dbReference type="Pfam" id="PF00675">
    <property type="entry name" value="Peptidase_M16"/>
    <property type="match status" value="1"/>
</dbReference>
<gene>
    <name evidence="10" type="ORF">FIV42_28590</name>
</gene>
<dbReference type="InterPro" id="IPR011249">
    <property type="entry name" value="Metalloenz_LuxS/M16"/>
</dbReference>
<dbReference type="PANTHER" id="PTHR43690">
    <property type="entry name" value="NARDILYSIN"/>
    <property type="match status" value="1"/>
</dbReference>
<evidence type="ECO:0000259" key="8">
    <source>
        <dbReference type="Pfam" id="PF00675"/>
    </source>
</evidence>
<feature type="compositionally biased region" description="Basic and acidic residues" evidence="6">
    <location>
        <begin position="517"/>
        <end position="532"/>
    </location>
</feature>
<proteinExistence type="inferred from homology"/>
<accession>A0A5B8YD62</accession>
<dbReference type="AlphaFoldDB" id="A0A4Y6Q259"/>
<sequence>MLVAPCSCAMHPTTKQYIAGMNNTSYVDSSLAENLMTPNTLRLADGRAAVRRIIAALVVALVAASTLVAVPNGAEAKEPRDLIKTKTLDNGLEVIVLPDPSLPIVTIEMAVKNGAFTEPPKYNGLSHLYEHMFFKGNAVIPNQEAYLERMRELGIVFNGTTSTERVNYFFTLPKDNFEEGMEFMYNAITSPKFDEEEFEKEKKVVIGEVDRNESNPYYWFGQAIEEKLWYAHPSRKDPLGDRKSVLGATVDQMNTMQERYYVPNNSALLIAGDVEPEKAFEIAKEMYGEWEKGPDPFEKWPVPEHPELKEKSYLTVERDVKVPYVQFSWHGPSVTEDPKATYAADVLSFILSQPTSRFQKRLVESGLTLGAGISYYTQARTGPINVNAQVAPQNLKKAIRAVLEEIHRLEDPDYYTDEQLESAKTILAVQDTYDREKTSSFAHTVSFWWATAGLDYYLDYVENLKAVTRADIARYVKEYIGDDPYVMGVLLSKEQKEQLGLTDEKLAEMVKEIEKELEAERAGEKSKDKANVEDSGEANES</sequence>
<dbReference type="InterPro" id="IPR050626">
    <property type="entry name" value="Peptidase_M16"/>
</dbReference>
<comment type="similarity">
    <text evidence="1">Belongs to the peptidase M16 family.</text>
</comment>
<feature type="transmembrane region" description="Helical" evidence="7">
    <location>
        <begin position="49"/>
        <end position="70"/>
    </location>
</feature>
<protein>
    <submittedName>
        <fullName evidence="10">Insulinase family protein</fullName>
    </submittedName>
</protein>
<reference evidence="10 11" key="1">
    <citation type="submission" date="2019-06" db="EMBL/GenBank/DDBJ databases">
        <title>Persicimonas caeni gen. nov., sp. nov., a predatory bacterium isolated from solar saltern.</title>
        <authorList>
            <person name="Wang S."/>
        </authorList>
    </citation>
    <scope>NUCLEOTIDE SEQUENCE [LARGE SCALE GENOMIC DNA]</scope>
    <source>
        <strain evidence="10 11">YN101</strain>
    </source>
</reference>
<evidence type="ECO:0000256" key="3">
    <source>
        <dbReference type="ARBA" id="ARBA00022801"/>
    </source>
</evidence>
<evidence type="ECO:0000256" key="6">
    <source>
        <dbReference type="SAM" id="MobiDB-lite"/>
    </source>
</evidence>
<dbReference type="OrthoDB" id="9811314at2"/>
<keyword evidence="5" id="KW-0482">Metalloprotease</keyword>
<dbReference type="GO" id="GO:0008237">
    <property type="term" value="F:metallopeptidase activity"/>
    <property type="evidence" value="ECO:0007669"/>
    <property type="project" value="UniProtKB-KW"/>
</dbReference>
<organism evidence="10 11">
    <name type="scientific">Persicimonas caeni</name>
    <dbReference type="NCBI Taxonomy" id="2292766"/>
    <lineage>
        <taxon>Bacteria</taxon>
        <taxon>Deltaproteobacteria</taxon>
        <taxon>Bradymonadales</taxon>
        <taxon>Bradymonadaceae</taxon>
        <taxon>Persicimonas</taxon>
    </lineage>
</organism>
<dbReference type="Proteomes" id="UP000315995">
    <property type="component" value="Chromosome"/>
</dbReference>
<evidence type="ECO:0000313" key="10">
    <source>
        <dbReference type="EMBL" id="QDG54559.1"/>
    </source>
</evidence>
<name>A0A4Y6Q259_PERCE</name>
<keyword evidence="2" id="KW-0645">Protease</keyword>
<dbReference type="GO" id="GO:0046872">
    <property type="term" value="F:metal ion binding"/>
    <property type="evidence" value="ECO:0007669"/>
    <property type="project" value="InterPro"/>
</dbReference>